<evidence type="ECO:0000313" key="2">
    <source>
        <dbReference type="Proteomes" id="UP001285855"/>
    </source>
</evidence>
<dbReference type="EMBL" id="JAXDAE010000013">
    <property type="protein sequence ID" value="MDY2588091.1"/>
    <property type="molecule type" value="Genomic_DNA"/>
</dbReference>
<organism evidence="1 2">
    <name type="scientific">Winogradskyella aquimaris</name>
    <dbReference type="NCBI Taxonomy" id="864074"/>
    <lineage>
        <taxon>Bacteria</taxon>
        <taxon>Pseudomonadati</taxon>
        <taxon>Bacteroidota</taxon>
        <taxon>Flavobacteriia</taxon>
        <taxon>Flavobacteriales</taxon>
        <taxon>Flavobacteriaceae</taxon>
        <taxon>Winogradskyella</taxon>
    </lineage>
</organism>
<evidence type="ECO:0000313" key="1">
    <source>
        <dbReference type="EMBL" id="MDY2588091.1"/>
    </source>
</evidence>
<dbReference type="Proteomes" id="UP001285855">
    <property type="component" value="Unassembled WGS sequence"/>
</dbReference>
<comment type="caution">
    <text evidence="1">The sequence shown here is derived from an EMBL/GenBank/DDBJ whole genome shotgun (WGS) entry which is preliminary data.</text>
</comment>
<gene>
    <name evidence="1" type="ORF">SNF14_12140</name>
</gene>
<accession>A0ABU5ET54</accession>
<proteinExistence type="predicted"/>
<name>A0ABU5ET54_9FLAO</name>
<reference evidence="1 2" key="1">
    <citation type="submission" date="2023-11" db="EMBL/GenBank/DDBJ databases">
        <title>Winogradskyella pelagius sp. nov., isolated from coastal sediment.</title>
        <authorList>
            <person name="Li F."/>
        </authorList>
    </citation>
    <scope>NUCLEOTIDE SEQUENCE [LARGE SCALE GENOMIC DNA]</scope>
    <source>
        <strain evidence="1 2">KCTC 23502</strain>
    </source>
</reference>
<keyword evidence="2" id="KW-1185">Reference proteome</keyword>
<sequence length="146" mass="17389">MQRLQAIIAFLFFLNLTSCLFGVGLVEHELVDDFWLFANGSYEETELNYSDREHNISYTLVDRTILKVGYNDEFIIVKSRPEQFNDKIYYHIIYIEEVRNGSYDKVPFYTLEQFKLLRKKLNVPKDLKFSINFEDKLNNVKKTVNP</sequence>
<protein>
    <recommendedName>
        <fullName evidence="3">DUF3997 domain-containing protein</fullName>
    </recommendedName>
</protein>
<dbReference type="RefSeq" id="WP_320556441.1">
    <property type="nucleotide sequence ID" value="NZ_JAXDAE010000013.1"/>
</dbReference>
<evidence type="ECO:0008006" key="3">
    <source>
        <dbReference type="Google" id="ProtNLM"/>
    </source>
</evidence>